<evidence type="ECO:0008006" key="5">
    <source>
        <dbReference type="Google" id="ProtNLM"/>
    </source>
</evidence>
<dbReference type="AlphaFoldDB" id="A0A7J0GRX0"/>
<protein>
    <recommendedName>
        <fullName evidence="5">Stress-inducible protein</fullName>
    </recommendedName>
</protein>
<gene>
    <name evidence="3" type="ORF">Acr_23g0019550</name>
</gene>
<feature type="region of interest" description="Disordered" evidence="2">
    <location>
        <begin position="79"/>
        <end position="120"/>
    </location>
</feature>
<dbReference type="SMART" id="SM00028">
    <property type="entry name" value="TPR"/>
    <property type="match status" value="2"/>
</dbReference>
<keyword evidence="4" id="KW-1185">Reference proteome</keyword>
<dbReference type="Proteomes" id="UP000585474">
    <property type="component" value="Unassembled WGS sequence"/>
</dbReference>
<dbReference type="Pfam" id="PF00515">
    <property type="entry name" value="TPR_1"/>
    <property type="match status" value="1"/>
</dbReference>
<dbReference type="InterPro" id="IPR019734">
    <property type="entry name" value="TPR_rpt"/>
</dbReference>
<comment type="caution">
    <text evidence="3">The sequence shown here is derived from an EMBL/GenBank/DDBJ whole genome shotgun (WGS) entry which is preliminary data.</text>
</comment>
<dbReference type="Gene3D" id="1.25.40.10">
    <property type="entry name" value="Tetratricopeptide repeat domain"/>
    <property type="match status" value="1"/>
</dbReference>
<evidence type="ECO:0000313" key="4">
    <source>
        <dbReference type="Proteomes" id="UP000585474"/>
    </source>
</evidence>
<dbReference type="InterPro" id="IPR051616">
    <property type="entry name" value="Cul2-RING_E3_ligase_SR"/>
</dbReference>
<dbReference type="OrthoDB" id="412869at2759"/>
<reference evidence="3 4" key="1">
    <citation type="submission" date="2019-07" db="EMBL/GenBank/DDBJ databases">
        <title>De Novo Assembly of kiwifruit Actinidia rufa.</title>
        <authorList>
            <person name="Sugita-Konishi S."/>
            <person name="Sato K."/>
            <person name="Mori E."/>
            <person name="Abe Y."/>
            <person name="Kisaki G."/>
            <person name="Hamano K."/>
            <person name="Suezawa K."/>
            <person name="Otani M."/>
            <person name="Fukuda T."/>
            <person name="Manabe T."/>
            <person name="Gomi K."/>
            <person name="Tabuchi M."/>
            <person name="Akimitsu K."/>
            <person name="Kataoka I."/>
        </authorList>
    </citation>
    <scope>NUCLEOTIDE SEQUENCE [LARGE SCALE GENOMIC DNA]</scope>
    <source>
        <strain evidence="4">cv. Fuchu</strain>
    </source>
</reference>
<feature type="compositionally biased region" description="Pro residues" evidence="2">
    <location>
        <begin position="103"/>
        <end position="120"/>
    </location>
</feature>
<sequence length="309" mass="34070">MGDFRRKNPGVGDGGCVAGVMLVGGREGLTVDLEVVEELNSSGEGRHLAGVAVAVTFRVVGSSGWGGSLEPDNTLIFTLPNPNPTPTSNHHLLPSPHPKYTAPSPPQPLSHPSRSLPPHPATTFPQPLPFLFESFTLAKTPPHRILICGADSCLDTIKNNRRFLLCIDLWGNRRRKRVLCSQNLWEKKHSFTRKDYIDAIHWYTKAINDPPSDATILSNRSLCWARLHEGSRALSDVEACVTLGPDWAKAYYRKGVAWRLLKNLPIAAEAFSEALKLDPENKELQVTFGEAVQAEFGVALNRDIAIIRM</sequence>
<feature type="repeat" description="TPR" evidence="1">
    <location>
        <begin position="248"/>
        <end position="281"/>
    </location>
</feature>
<keyword evidence="1" id="KW-0802">TPR repeat</keyword>
<dbReference type="PANTHER" id="PTHR46224">
    <property type="entry name" value="ANKYRIN REPEAT FAMILY PROTEIN"/>
    <property type="match status" value="1"/>
</dbReference>
<organism evidence="3 4">
    <name type="scientific">Actinidia rufa</name>
    <dbReference type="NCBI Taxonomy" id="165716"/>
    <lineage>
        <taxon>Eukaryota</taxon>
        <taxon>Viridiplantae</taxon>
        <taxon>Streptophyta</taxon>
        <taxon>Embryophyta</taxon>
        <taxon>Tracheophyta</taxon>
        <taxon>Spermatophyta</taxon>
        <taxon>Magnoliopsida</taxon>
        <taxon>eudicotyledons</taxon>
        <taxon>Gunneridae</taxon>
        <taxon>Pentapetalae</taxon>
        <taxon>asterids</taxon>
        <taxon>Ericales</taxon>
        <taxon>Actinidiaceae</taxon>
        <taxon>Actinidia</taxon>
    </lineage>
</organism>
<name>A0A7J0GRX0_9ERIC</name>
<dbReference type="PANTHER" id="PTHR46224:SF67">
    <property type="entry name" value="HSP70-HSP90 ORGANIZING PROTEIN 3-LIKE"/>
    <property type="match status" value="1"/>
</dbReference>
<proteinExistence type="predicted"/>
<evidence type="ECO:0000313" key="3">
    <source>
        <dbReference type="EMBL" id="GFZ13570.1"/>
    </source>
</evidence>
<evidence type="ECO:0000256" key="1">
    <source>
        <dbReference type="PROSITE-ProRule" id="PRU00339"/>
    </source>
</evidence>
<dbReference type="InterPro" id="IPR011990">
    <property type="entry name" value="TPR-like_helical_dom_sf"/>
</dbReference>
<evidence type="ECO:0000256" key="2">
    <source>
        <dbReference type="SAM" id="MobiDB-lite"/>
    </source>
</evidence>
<accession>A0A7J0GRX0</accession>
<dbReference type="PROSITE" id="PS50005">
    <property type="entry name" value="TPR"/>
    <property type="match status" value="1"/>
</dbReference>
<dbReference type="SUPFAM" id="SSF48452">
    <property type="entry name" value="TPR-like"/>
    <property type="match status" value="1"/>
</dbReference>
<dbReference type="EMBL" id="BJWL01000023">
    <property type="protein sequence ID" value="GFZ13570.1"/>
    <property type="molecule type" value="Genomic_DNA"/>
</dbReference>